<sequence length="123" mass="13316">MRGEDAVEIVKVSLALAFPTATVEGIARAAETVVRWGAEDAAEYLDEPLTQRMLLDLLQVAGLSENDYTPADPHWPNADLPPANYRTWSRTELMDDGISFLPRPPDEPPPRGPTPRPGPGAAG</sequence>
<comment type="caution">
    <text evidence="2">The sequence shown here is derived from an EMBL/GenBank/DDBJ whole genome shotgun (WGS) entry which is preliminary data.</text>
</comment>
<reference evidence="2" key="1">
    <citation type="submission" date="2018-10" db="EMBL/GenBank/DDBJ databases">
        <authorList>
            <person name="Hariharan J."/>
            <person name="Choudoir M.J."/>
            <person name="Diebold P."/>
            <person name="Panke-Buisse K."/>
            <person name="Campbell A.N."/>
            <person name="Buckley D.H."/>
        </authorList>
    </citation>
    <scope>NUCLEOTIDE SEQUENCE</scope>
    <source>
        <strain evidence="2">Gb1</strain>
    </source>
</reference>
<dbReference type="EMBL" id="RDBM01000037">
    <property type="protein sequence ID" value="TXS24048.1"/>
    <property type="molecule type" value="Genomic_DNA"/>
</dbReference>
<feature type="compositionally biased region" description="Pro residues" evidence="1">
    <location>
        <begin position="110"/>
        <end position="123"/>
    </location>
</feature>
<accession>A0A652KM02</accession>
<organism evidence="2">
    <name type="scientific">Streptomyces sp. gb1(2016)</name>
    <dbReference type="NCBI Taxonomy" id="1828321"/>
    <lineage>
        <taxon>Bacteria</taxon>
        <taxon>Bacillati</taxon>
        <taxon>Actinomycetota</taxon>
        <taxon>Actinomycetes</taxon>
        <taxon>Kitasatosporales</taxon>
        <taxon>Streptomycetaceae</taxon>
        <taxon>Streptomyces</taxon>
    </lineage>
</organism>
<dbReference type="AlphaFoldDB" id="A0A652KM02"/>
<feature type="region of interest" description="Disordered" evidence="1">
    <location>
        <begin position="96"/>
        <end position="123"/>
    </location>
</feature>
<gene>
    <name evidence="2" type="ORF">EAO74_26455</name>
</gene>
<proteinExistence type="predicted"/>
<evidence type="ECO:0000256" key="1">
    <source>
        <dbReference type="SAM" id="MobiDB-lite"/>
    </source>
</evidence>
<evidence type="ECO:0000313" key="2">
    <source>
        <dbReference type="EMBL" id="TXS24048.1"/>
    </source>
</evidence>
<name>A0A652KM02_9ACTN</name>
<protein>
    <submittedName>
        <fullName evidence="2">Uncharacterized protein</fullName>
    </submittedName>
</protein>
<dbReference type="RefSeq" id="WP_147984963.1">
    <property type="nucleotide sequence ID" value="NZ_RDBM01000037.1"/>
</dbReference>